<dbReference type="SUPFAM" id="SSF50022">
    <property type="entry name" value="ISP domain"/>
    <property type="match status" value="1"/>
</dbReference>
<proteinExistence type="inferred from homology"/>
<dbReference type="GO" id="GO:0005737">
    <property type="term" value="C:cytoplasm"/>
    <property type="evidence" value="ECO:0007669"/>
    <property type="project" value="TreeGrafter"/>
</dbReference>
<dbReference type="InterPro" id="IPR050584">
    <property type="entry name" value="Cholesterol_7-desaturase"/>
</dbReference>
<evidence type="ECO:0000256" key="2">
    <source>
        <dbReference type="ARBA" id="ARBA00004370"/>
    </source>
</evidence>
<comment type="catalytic activity">
    <reaction evidence="16">
        <text>cholesterol + NADPH + O2 + H(+) = 7-dehydrocholesterol + NADP(+) + 2 H2O</text>
        <dbReference type="Rhea" id="RHEA:45024"/>
        <dbReference type="ChEBI" id="CHEBI:15377"/>
        <dbReference type="ChEBI" id="CHEBI:15378"/>
        <dbReference type="ChEBI" id="CHEBI:15379"/>
        <dbReference type="ChEBI" id="CHEBI:16113"/>
        <dbReference type="ChEBI" id="CHEBI:17759"/>
        <dbReference type="ChEBI" id="CHEBI:57783"/>
        <dbReference type="ChEBI" id="CHEBI:58349"/>
        <dbReference type="EC" id="1.14.19.21"/>
    </reaction>
    <physiologicalReaction direction="left-to-right" evidence="16">
        <dbReference type="Rhea" id="RHEA:45025"/>
    </physiologicalReaction>
</comment>
<keyword evidence="10" id="KW-0411">Iron-sulfur</keyword>
<evidence type="ECO:0000256" key="5">
    <source>
        <dbReference type="ARBA" id="ARBA00022714"/>
    </source>
</evidence>
<evidence type="ECO:0000256" key="1">
    <source>
        <dbReference type="ARBA" id="ARBA00001962"/>
    </source>
</evidence>
<comment type="similarity">
    <text evidence="13">Belongs to the cholesterol 7-desaturase family.</text>
</comment>
<keyword evidence="7 17" id="KW-1133">Transmembrane helix</keyword>
<dbReference type="Gene3D" id="3.90.380.10">
    <property type="entry name" value="Naphthalene 1,2-dioxygenase Alpha Subunit, Chain A, domain 1"/>
    <property type="match status" value="1"/>
</dbReference>
<protein>
    <recommendedName>
        <fullName evidence="14">cholesterol 7-desaturase</fullName>
        <ecNumber evidence="14">1.14.19.21</ecNumber>
    </recommendedName>
</protein>
<evidence type="ECO:0000313" key="20">
    <source>
        <dbReference type="RefSeq" id="XP_023169551.2"/>
    </source>
</evidence>
<evidence type="ECO:0000256" key="12">
    <source>
        <dbReference type="ARBA" id="ARBA00025712"/>
    </source>
</evidence>
<dbReference type="GO" id="GO:0016020">
    <property type="term" value="C:membrane"/>
    <property type="evidence" value="ECO:0007669"/>
    <property type="project" value="UniProtKB-SubCell"/>
</dbReference>
<evidence type="ECO:0000256" key="16">
    <source>
        <dbReference type="ARBA" id="ARBA00049548"/>
    </source>
</evidence>
<dbReference type="AlphaFoldDB" id="A0A6J1LZG1"/>
<dbReference type="Pfam" id="PF19298">
    <property type="entry name" value="KshA_C"/>
    <property type="match status" value="1"/>
</dbReference>
<dbReference type="CTD" id="5740633"/>
<accession>A0A6J1LZG1</accession>
<gene>
    <name evidence="20" type="primary">LOC111598510</name>
</gene>
<keyword evidence="6" id="KW-0479">Metal-binding</keyword>
<keyword evidence="19" id="KW-1185">Reference proteome</keyword>
<dbReference type="PROSITE" id="PS51296">
    <property type="entry name" value="RIESKE"/>
    <property type="match status" value="1"/>
</dbReference>
<dbReference type="Pfam" id="PF00355">
    <property type="entry name" value="Rieske"/>
    <property type="match status" value="1"/>
</dbReference>
<evidence type="ECO:0000256" key="6">
    <source>
        <dbReference type="ARBA" id="ARBA00022723"/>
    </source>
</evidence>
<dbReference type="InterPro" id="IPR017941">
    <property type="entry name" value="Rieske_2Fe-2S"/>
</dbReference>
<keyword evidence="9" id="KW-0408">Iron</keyword>
<dbReference type="EC" id="1.14.19.21" evidence="14"/>
<dbReference type="PANTHER" id="PTHR21266">
    <property type="entry name" value="IRON-SULFUR DOMAIN CONTAINING PROTEIN"/>
    <property type="match status" value="1"/>
</dbReference>
<dbReference type="RefSeq" id="XP_023169551.2">
    <property type="nucleotide sequence ID" value="XM_023313783.2"/>
</dbReference>
<dbReference type="GO" id="GO:0046872">
    <property type="term" value="F:metal ion binding"/>
    <property type="evidence" value="ECO:0007669"/>
    <property type="project" value="UniProtKB-KW"/>
</dbReference>
<evidence type="ECO:0000256" key="10">
    <source>
        <dbReference type="ARBA" id="ARBA00023014"/>
    </source>
</evidence>
<evidence type="ECO:0000256" key="15">
    <source>
        <dbReference type="ARBA" id="ARBA00047853"/>
    </source>
</evidence>
<evidence type="ECO:0000256" key="3">
    <source>
        <dbReference type="ARBA" id="ARBA00004972"/>
    </source>
</evidence>
<evidence type="ECO:0000256" key="4">
    <source>
        <dbReference type="ARBA" id="ARBA00022692"/>
    </source>
</evidence>
<dbReference type="GeneID" id="111598510"/>
<dbReference type="UniPathway" id="UPA01020"/>
<dbReference type="InterPro" id="IPR045605">
    <property type="entry name" value="KshA-like_C"/>
</dbReference>
<reference evidence="20" key="1">
    <citation type="submission" date="2025-08" db="UniProtKB">
        <authorList>
            <consortium name="RefSeq"/>
        </authorList>
    </citation>
    <scope>IDENTIFICATION</scope>
    <source>
        <strain evidence="20">15085-1641.00</strain>
        <tissue evidence="20">Whole body</tissue>
    </source>
</reference>
<evidence type="ECO:0000256" key="14">
    <source>
        <dbReference type="ARBA" id="ARBA00026095"/>
    </source>
</evidence>
<comment type="pathway">
    <text evidence="12">Steroid hormone biosynthesis; dafachronic acid biosynthesis.</text>
</comment>
<dbReference type="GO" id="GO:0008203">
    <property type="term" value="P:cholesterol metabolic process"/>
    <property type="evidence" value="ECO:0007669"/>
    <property type="project" value="InterPro"/>
</dbReference>
<evidence type="ECO:0000256" key="8">
    <source>
        <dbReference type="ARBA" id="ARBA00023002"/>
    </source>
</evidence>
<comment type="catalytic activity">
    <reaction evidence="15">
        <text>cholesterol + NADH + O2 + H(+) = 7-dehydrocholesterol + NAD(+) + 2 H2O</text>
        <dbReference type="Rhea" id="RHEA:51644"/>
        <dbReference type="ChEBI" id="CHEBI:15377"/>
        <dbReference type="ChEBI" id="CHEBI:15378"/>
        <dbReference type="ChEBI" id="CHEBI:15379"/>
        <dbReference type="ChEBI" id="CHEBI:16113"/>
        <dbReference type="ChEBI" id="CHEBI:17759"/>
        <dbReference type="ChEBI" id="CHEBI:57540"/>
        <dbReference type="ChEBI" id="CHEBI:57945"/>
        <dbReference type="EC" id="1.14.19.21"/>
    </reaction>
    <physiologicalReaction direction="left-to-right" evidence="15">
        <dbReference type="Rhea" id="RHEA:51645"/>
    </physiologicalReaction>
</comment>
<evidence type="ECO:0000259" key="18">
    <source>
        <dbReference type="PROSITE" id="PS51296"/>
    </source>
</evidence>
<evidence type="ECO:0000256" key="7">
    <source>
        <dbReference type="ARBA" id="ARBA00022989"/>
    </source>
</evidence>
<dbReference type="InterPro" id="IPR036922">
    <property type="entry name" value="Rieske_2Fe-2S_sf"/>
</dbReference>
<dbReference type="PANTHER" id="PTHR21266:SF32">
    <property type="entry name" value="CHOLESTEROL 7-DESATURASE NVD"/>
    <property type="match status" value="1"/>
</dbReference>
<dbReference type="GO" id="GO:0051537">
    <property type="term" value="F:2 iron, 2 sulfur cluster binding"/>
    <property type="evidence" value="ECO:0007669"/>
    <property type="project" value="UniProtKB-KW"/>
</dbReference>
<dbReference type="OMA" id="AVYQMRR"/>
<name>A0A6J1LZG1_DROHY</name>
<keyword evidence="5" id="KW-0001">2Fe-2S</keyword>
<evidence type="ECO:0000256" key="11">
    <source>
        <dbReference type="ARBA" id="ARBA00023136"/>
    </source>
</evidence>
<comment type="cofactor">
    <cofactor evidence="1">
        <name>Fe cation</name>
        <dbReference type="ChEBI" id="CHEBI:24875"/>
    </cofactor>
</comment>
<dbReference type="OrthoDB" id="426882at2759"/>
<evidence type="ECO:0000313" key="19">
    <source>
        <dbReference type="Proteomes" id="UP000504633"/>
    </source>
</evidence>
<comment type="pathway">
    <text evidence="3">Hormone biosynthesis.</text>
</comment>
<dbReference type="SUPFAM" id="SSF55961">
    <property type="entry name" value="Bet v1-like"/>
    <property type="match status" value="1"/>
</dbReference>
<keyword evidence="11 17" id="KW-0472">Membrane</keyword>
<comment type="subcellular location">
    <subcellularLocation>
        <location evidence="2">Membrane</location>
    </subcellularLocation>
</comment>
<sequence>MEFEKNNFLSILYDLKSIIKSDQCLIILSLIDLKTFIVLCLGIILSVVLYWLFFVPLNWIKHMDDGQLSQTGKNVRCNSKRAAINRLRRSRAIGAKELPPPFPNGWYGILESSKLSAGESTHISCLGEQLIAYRTKQNEVFILDAYCPHLGANLSIGGRVVGDNIECPFHHWSFRGSDGMCTNIPYSTSVPPATKIKKWTSKEANGFIFVWYSVEGSEIPWDLPKSIEVESNALVYQGRNEFYVTCHIQDIPENGADLAHFKAIHNDNIVTGSSDQKNSIFGKLGYHQWQASWNSSADKYIAETKMSHTFDLFGKFPCFRMTVVGRQIGPAYVHLTLHSPTFGSFQIFQTVTPVEPLLQKVVHRFYAPRSMAPFIKFLIFGETVMFERDMKIWNHKTYRSSPLLVSEESSLKKFRKWYAQFYTDNSKSFQLASNQDW</sequence>
<dbReference type="Proteomes" id="UP000504633">
    <property type="component" value="Unplaced"/>
</dbReference>
<keyword evidence="8" id="KW-0560">Oxidoreductase</keyword>
<evidence type="ECO:0000256" key="13">
    <source>
        <dbReference type="ARBA" id="ARBA00025729"/>
    </source>
</evidence>
<dbReference type="KEGG" id="dhe:111598510"/>
<feature type="transmembrane region" description="Helical" evidence="17">
    <location>
        <begin position="36"/>
        <end position="60"/>
    </location>
</feature>
<keyword evidence="4 17" id="KW-0812">Transmembrane</keyword>
<dbReference type="Gene3D" id="2.102.10.10">
    <property type="entry name" value="Rieske [2Fe-2S] iron-sulphur domain"/>
    <property type="match status" value="1"/>
</dbReference>
<evidence type="ECO:0000256" key="9">
    <source>
        <dbReference type="ARBA" id="ARBA00023004"/>
    </source>
</evidence>
<dbReference type="GO" id="GO:0170056">
    <property type="term" value="F:cholesterol 7-desaturase [NAD(P)H] activity"/>
    <property type="evidence" value="ECO:0007669"/>
    <property type="project" value="UniProtKB-EC"/>
</dbReference>
<feature type="domain" description="Rieske" evidence="18">
    <location>
        <begin position="106"/>
        <end position="210"/>
    </location>
</feature>
<organism evidence="19 20">
    <name type="scientific">Drosophila hydei</name>
    <name type="common">Fruit fly</name>
    <dbReference type="NCBI Taxonomy" id="7224"/>
    <lineage>
        <taxon>Eukaryota</taxon>
        <taxon>Metazoa</taxon>
        <taxon>Ecdysozoa</taxon>
        <taxon>Arthropoda</taxon>
        <taxon>Hexapoda</taxon>
        <taxon>Insecta</taxon>
        <taxon>Pterygota</taxon>
        <taxon>Neoptera</taxon>
        <taxon>Endopterygota</taxon>
        <taxon>Diptera</taxon>
        <taxon>Brachycera</taxon>
        <taxon>Muscomorpha</taxon>
        <taxon>Ephydroidea</taxon>
        <taxon>Drosophilidae</taxon>
        <taxon>Drosophila</taxon>
    </lineage>
</organism>
<evidence type="ECO:0000256" key="17">
    <source>
        <dbReference type="SAM" id="Phobius"/>
    </source>
</evidence>